<gene>
    <name evidence="1" type="ORF">BJ508DRAFT_181887</name>
</gene>
<evidence type="ECO:0000313" key="2">
    <source>
        <dbReference type="Proteomes" id="UP000275078"/>
    </source>
</evidence>
<sequence>MNRWRLLEERRKYEEMSAYYDAYFADKCTTNPQVGTVSVSSGSCLHPESQTDERLWFLKDPVQKFGHDPCGYLCTETHNFYLSIPWSESFIKVYKKLLYKSADEDGEAPLPWHFSDAFASSLESALAWMDAVHSYGQGDVEEDLYNALIYVEVRPDPKLQLYSLHLLMEQYTLFYMNFVLPTFIQNMSEAEHVKLDSFDKFRIAYFAPFFSTRYDGMIILKARQEAGLLRTNQVRLVECILRATMDVIKKWQAQVEERNEDTDVSEITSTLFGLCEILNFFTDEQFRSERLEVLLVRYLSEVDDINIEVINGLEKAEKNYRDQCQAAPAGQRYREDLHPNAASR</sequence>
<accession>A0A3N4HS41</accession>
<protein>
    <submittedName>
        <fullName evidence="1">Uncharacterized protein</fullName>
    </submittedName>
</protein>
<dbReference type="EMBL" id="ML119740">
    <property type="protein sequence ID" value="RPA76665.1"/>
    <property type="molecule type" value="Genomic_DNA"/>
</dbReference>
<proteinExistence type="predicted"/>
<keyword evidence="2" id="KW-1185">Reference proteome</keyword>
<name>A0A3N4HS41_ASCIM</name>
<reference evidence="1 2" key="1">
    <citation type="journal article" date="2018" name="Nat. Ecol. Evol.">
        <title>Pezizomycetes genomes reveal the molecular basis of ectomycorrhizal truffle lifestyle.</title>
        <authorList>
            <person name="Murat C."/>
            <person name="Payen T."/>
            <person name="Noel B."/>
            <person name="Kuo A."/>
            <person name="Morin E."/>
            <person name="Chen J."/>
            <person name="Kohler A."/>
            <person name="Krizsan K."/>
            <person name="Balestrini R."/>
            <person name="Da Silva C."/>
            <person name="Montanini B."/>
            <person name="Hainaut M."/>
            <person name="Levati E."/>
            <person name="Barry K.W."/>
            <person name="Belfiori B."/>
            <person name="Cichocki N."/>
            <person name="Clum A."/>
            <person name="Dockter R.B."/>
            <person name="Fauchery L."/>
            <person name="Guy J."/>
            <person name="Iotti M."/>
            <person name="Le Tacon F."/>
            <person name="Lindquist E.A."/>
            <person name="Lipzen A."/>
            <person name="Malagnac F."/>
            <person name="Mello A."/>
            <person name="Molinier V."/>
            <person name="Miyauchi S."/>
            <person name="Poulain J."/>
            <person name="Riccioni C."/>
            <person name="Rubini A."/>
            <person name="Sitrit Y."/>
            <person name="Splivallo R."/>
            <person name="Traeger S."/>
            <person name="Wang M."/>
            <person name="Zifcakova L."/>
            <person name="Wipf D."/>
            <person name="Zambonelli A."/>
            <person name="Paolocci F."/>
            <person name="Nowrousian M."/>
            <person name="Ottonello S."/>
            <person name="Baldrian P."/>
            <person name="Spatafora J.W."/>
            <person name="Henrissat B."/>
            <person name="Nagy L.G."/>
            <person name="Aury J.M."/>
            <person name="Wincker P."/>
            <person name="Grigoriev I.V."/>
            <person name="Bonfante P."/>
            <person name="Martin F.M."/>
        </authorList>
    </citation>
    <scope>NUCLEOTIDE SEQUENCE [LARGE SCALE GENOMIC DNA]</scope>
    <source>
        <strain evidence="1 2">RN42</strain>
    </source>
</reference>
<dbReference type="Proteomes" id="UP000275078">
    <property type="component" value="Unassembled WGS sequence"/>
</dbReference>
<evidence type="ECO:0000313" key="1">
    <source>
        <dbReference type="EMBL" id="RPA76665.1"/>
    </source>
</evidence>
<dbReference type="AlphaFoldDB" id="A0A3N4HS41"/>
<organism evidence="1 2">
    <name type="scientific">Ascobolus immersus RN42</name>
    <dbReference type="NCBI Taxonomy" id="1160509"/>
    <lineage>
        <taxon>Eukaryota</taxon>
        <taxon>Fungi</taxon>
        <taxon>Dikarya</taxon>
        <taxon>Ascomycota</taxon>
        <taxon>Pezizomycotina</taxon>
        <taxon>Pezizomycetes</taxon>
        <taxon>Pezizales</taxon>
        <taxon>Ascobolaceae</taxon>
        <taxon>Ascobolus</taxon>
    </lineage>
</organism>